<proteinExistence type="predicted"/>
<feature type="non-terminal residue" evidence="3">
    <location>
        <position position="1"/>
    </location>
</feature>
<evidence type="ECO:0000256" key="1">
    <source>
        <dbReference type="ARBA" id="ARBA00022723"/>
    </source>
</evidence>
<dbReference type="PANTHER" id="PTHR30632">
    <property type="entry name" value="MOLYBDATE-BINDING PERIPLASMIC PROTEIN"/>
    <property type="match status" value="1"/>
</dbReference>
<dbReference type="Gene3D" id="3.40.190.10">
    <property type="entry name" value="Periplasmic binding protein-like II"/>
    <property type="match status" value="2"/>
</dbReference>
<gene>
    <name evidence="3" type="ORF">AKJ44_00755</name>
</gene>
<organism evidence="3 4">
    <name type="scientific">candidate division MSBL1 archaeon SCGC-AAA261F17</name>
    <dbReference type="NCBI Taxonomy" id="1698274"/>
    <lineage>
        <taxon>Archaea</taxon>
        <taxon>Methanobacteriati</taxon>
        <taxon>Methanobacteriota</taxon>
        <taxon>candidate division MSBL1</taxon>
    </lineage>
</organism>
<comment type="caution">
    <text evidence="3">The sequence shown here is derived from an EMBL/GenBank/DDBJ whole genome shotgun (WGS) entry which is preliminary data.</text>
</comment>
<evidence type="ECO:0000313" key="4">
    <source>
        <dbReference type="Proteomes" id="UP000070035"/>
    </source>
</evidence>
<keyword evidence="2" id="KW-0732">Signal</keyword>
<dbReference type="PANTHER" id="PTHR30632:SF0">
    <property type="entry name" value="SULFATE-BINDING PROTEIN"/>
    <property type="match status" value="1"/>
</dbReference>
<evidence type="ECO:0008006" key="5">
    <source>
        <dbReference type="Google" id="ProtNLM"/>
    </source>
</evidence>
<dbReference type="GO" id="GO:0046872">
    <property type="term" value="F:metal ion binding"/>
    <property type="evidence" value="ECO:0007669"/>
    <property type="project" value="UniProtKB-KW"/>
</dbReference>
<dbReference type="PIRSF" id="PIRSF004846">
    <property type="entry name" value="ModA"/>
    <property type="match status" value="1"/>
</dbReference>
<dbReference type="EMBL" id="LHXY01000005">
    <property type="protein sequence ID" value="KXB02353.1"/>
    <property type="molecule type" value="Genomic_DNA"/>
</dbReference>
<dbReference type="Proteomes" id="UP000070035">
    <property type="component" value="Unassembled WGS sequence"/>
</dbReference>
<reference evidence="3 4" key="1">
    <citation type="journal article" date="2016" name="Sci. Rep.">
        <title>Metabolic traits of an uncultured archaeal lineage -MSBL1- from brine pools of the Red Sea.</title>
        <authorList>
            <person name="Mwirichia R."/>
            <person name="Alam I."/>
            <person name="Rashid M."/>
            <person name="Vinu M."/>
            <person name="Ba-Alawi W."/>
            <person name="Anthony Kamau A."/>
            <person name="Kamanda Ngugi D."/>
            <person name="Goker M."/>
            <person name="Klenk H.P."/>
            <person name="Bajic V."/>
            <person name="Stingl U."/>
        </authorList>
    </citation>
    <scope>NUCLEOTIDE SEQUENCE [LARGE SCALE GENOMIC DNA]</scope>
    <source>
        <strain evidence="3">SCGC-AAA261F17</strain>
    </source>
</reference>
<dbReference type="InterPro" id="IPR005950">
    <property type="entry name" value="ModA"/>
</dbReference>
<accession>A0A133V7F9</accession>
<evidence type="ECO:0000256" key="2">
    <source>
        <dbReference type="ARBA" id="ARBA00022729"/>
    </source>
</evidence>
<dbReference type="InterPro" id="IPR050682">
    <property type="entry name" value="ModA/WtpA"/>
</dbReference>
<keyword evidence="1" id="KW-0479">Metal-binding</keyword>
<dbReference type="GO" id="GO:0030973">
    <property type="term" value="F:molybdate ion binding"/>
    <property type="evidence" value="ECO:0007669"/>
    <property type="project" value="TreeGrafter"/>
</dbReference>
<name>A0A133V7F9_9EURY</name>
<keyword evidence="4" id="KW-1185">Reference proteome</keyword>
<dbReference type="AlphaFoldDB" id="A0A133V7F9"/>
<dbReference type="NCBIfam" id="TIGR01256">
    <property type="entry name" value="modA"/>
    <property type="match status" value="1"/>
</dbReference>
<protein>
    <recommendedName>
        <fullName evidence="5">Molybdenum ABC transporter substrate-binding protein</fullName>
    </recommendedName>
</protein>
<evidence type="ECO:0000313" key="3">
    <source>
        <dbReference type="EMBL" id="KXB02353.1"/>
    </source>
</evidence>
<sequence>ELHFSGSGTMLSQMKMSRSGDLYIPGSPDYMVRAIDDNVVDPNTIQKIAYLVPAIITPKGNSENVNSLEDLANPGVEVGIGDPESVCVGEYAVGVLEYNGLYEEVEPNITVHAESCSKTANLAALGTVDAIIGWRVFHFWNPEKTKIVYIRENRIPRISFVPAAVSKFTDNTGKAQQFIDYLASSEGNHFFREYGYLATENEARELAPSASILSLS</sequence>
<dbReference type="GO" id="GO:0015689">
    <property type="term" value="P:molybdate ion transport"/>
    <property type="evidence" value="ECO:0007669"/>
    <property type="project" value="InterPro"/>
</dbReference>
<dbReference type="SUPFAM" id="SSF53850">
    <property type="entry name" value="Periplasmic binding protein-like II"/>
    <property type="match status" value="1"/>
</dbReference>
<dbReference type="Pfam" id="PF13531">
    <property type="entry name" value="SBP_bac_11"/>
    <property type="match status" value="1"/>
</dbReference>